<feature type="compositionally biased region" description="Low complexity" evidence="1">
    <location>
        <begin position="49"/>
        <end position="58"/>
    </location>
</feature>
<evidence type="ECO:0000313" key="3">
    <source>
        <dbReference type="Proteomes" id="UP000244336"/>
    </source>
</evidence>
<feature type="compositionally biased region" description="Basic residues" evidence="1">
    <location>
        <begin position="165"/>
        <end position="179"/>
    </location>
</feature>
<gene>
    <name evidence="2" type="ORF">GQ55_3G211300</name>
</gene>
<evidence type="ECO:0000256" key="1">
    <source>
        <dbReference type="SAM" id="MobiDB-lite"/>
    </source>
</evidence>
<dbReference type="Gramene" id="PUZ65284">
    <property type="protein sequence ID" value="PUZ65284"/>
    <property type="gene ID" value="GQ55_3G211300"/>
</dbReference>
<feature type="compositionally biased region" description="Low complexity" evidence="1">
    <location>
        <begin position="155"/>
        <end position="164"/>
    </location>
</feature>
<proteinExistence type="predicted"/>
<feature type="compositionally biased region" description="Basic residues" evidence="1">
    <location>
        <begin position="138"/>
        <end position="147"/>
    </location>
</feature>
<reference evidence="2 3" key="1">
    <citation type="submission" date="2018-04" db="EMBL/GenBank/DDBJ databases">
        <title>WGS assembly of Panicum hallii var. hallii HAL2.</title>
        <authorList>
            <person name="Lovell J."/>
            <person name="Jenkins J."/>
            <person name="Lowry D."/>
            <person name="Mamidi S."/>
            <person name="Sreedasyam A."/>
            <person name="Weng X."/>
            <person name="Barry K."/>
            <person name="Bonette J."/>
            <person name="Campitelli B."/>
            <person name="Daum C."/>
            <person name="Gordon S."/>
            <person name="Gould B."/>
            <person name="Lipzen A."/>
            <person name="MacQueen A."/>
            <person name="Palacio-Mejia J."/>
            <person name="Plott C."/>
            <person name="Shakirov E."/>
            <person name="Shu S."/>
            <person name="Yoshinaga Y."/>
            <person name="Zane M."/>
            <person name="Rokhsar D."/>
            <person name="Grimwood J."/>
            <person name="Schmutz J."/>
            <person name="Juenger T."/>
        </authorList>
    </citation>
    <scope>NUCLEOTIDE SEQUENCE [LARGE SCALE GENOMIC DNA]</scope>
    <source>
        <strain evidence="3">cv. HAL2</strain>
    </source>
</reference>
<dbReference type="Proteomes" id="UP000244336">
    <property type="component" value="Chromosome 3"/>
</dbReference>
<accession>A0A2T7EBS2</accession>
<dbReference type="EMBL" id="CM009751">
    <property type="protein sequence ID" value="PUZ65284.1"/>
    <property type="molecule type" value="Genomic_DNA"/>
</dbReference>
<sequence length="293" mass="31428">MRPPPPPETIESQPSTRLAVARHAASRRGAGQGRGRGHQAVRQGHHHAAAVAGAAPCGSRRRRRCRERAAEAAAAGGVGARGRRPAGGGRAGARRGGRGAAAVRAVPEPGHQVLLLQQLQRQPAAPLLPGLPPLLDGRRRHPQRASRLRPPQEPPGAAAAAPGAARRRRHRNRHQRRPRLGIRVSPGVHDRLWRPRRPLPRLALPPRAVAGMHRRRPPGDGGAVLVARGGWRGSCGCAGPRVLIREKRRVLFLAMARSSHGWDGTSLGAGCAVNRVGFDPVRTLAECWRQEAF</sequence>
<organism evidence="2 3">
    <name type="scientific">Panicum hallii var. hallii</name>
    <dbReference type="NCBI Taxonomy" id="1504633"/>
    <lineage>
        <taxon>Eukaryota</taxon>
        <taxon>Viridiplantae</taxon>
        <taxon>Streptophyta</taxon>
        <taxon>Embryophyta</taxon>
        <taxon>Tracheophyta</taxon>
        <taxon>Spermatophyta</taxon>
        <taxon>Magnoliopsida</taxon>
        <taxon>Liliopsida</taxon>
        <taxon>Poales</taxon>
        <taxon>Poaceae</taxon>
        <taxon>PACMAD clade</taxon>
        <taxon>Panicoideae</taxon>
        <taxon>Panicodae</taxon>
        <taxon>Paniceae</taxon>
        <taxon>Panicinae</taxon>
        <taxon>Panicum</taxon>
        <taxon>Panicum sect. Panicum</taxon>
    </lineage>
</organism>
<feature type="compositionally biased region" description="Gly residues" evidence="1">
    <location>
        <begin position="76"/>
        <end position="91"/>
    </location>
</feature>
<keyword evidence="3" id="KW-1185">Reference proteome</keyword>
<protein>
    <submittedName>
        <fullName evidence="2">Uncharacterized protein</fullName>
    </submittedName>
</protein>
<name>A0A2T7EBS2_9POAL</name>
<feature type="compositionally biased region" description="Low complexity" evidence="1">
    <location>
        <begin position="19"/>
        <end position="29"/>
    </location>
</feature>
<feature type="region of interest" description="Disordered" evidence="1">
    <location>
        <begin position="125"/>
        <end position="179"/>
    </location>
</feature>
<evidence type="ECO:0000313" key="2">
    <source>
        <dbReference type="EMBL" id="PUZ65284.1"/>
    </source>
</evidence>
<dbReference type="AlphaFoldDB" id="A0A2T7EBS2"/>
<feature type="region of interest" description="Disordered" evidence="1">
    <location>
        <begin position="1"/>
        <end position="101"/>
    </location>
</feature>
<feature type="compositionally biased region" description="Basic residues" evidence="1">
    <location>
        <begin position="35"/>
        <end position="48"/>
    </location>
</feature>